<gene>
    <name evidence="7" type="primary">rnp1</name>
    <name evidence="9" type="ORF">DSO09_04385</name>
    <name evidence="8" type="ORF">EF809_05390</name>
</gene>
<dbReference type="Pfam" id="PF01868">
    <property type="entry name" value="RNase_P-MRP_p29"/>
    <property type="match status" value="1"/>
</dbReference>
<dbReference type="InterPro" id="IPR016848">
    <property type="entry name" value="RNase_P/MRP_Rpp29-subunit"/>
</dbReference>
<dbReference type="InterPro" id="IPR023538">
    <property type="entry name" value="RNP1"/>
</dbReference>
<dbReference type="EMBL" id="RXIH01000044">
    <property type="protein sequence ID" value="RZN55395.1"/>
    <property type="molecule type" value="Genomic_DNA"/>
</dbReference>
<evidence type="ECO:0000256" key="5">
    <source>
        <dbReference type="ARBA" id="ARBA00022759"/>
    </source>
</evidence>
<comment type="function">
    <text evidence="7">Part of ribonuclease P, a protein complex that generates mature tRNA molecules by cleaving their 5'-ends.</text>
</comment>
<keyword evidence="2 7" id="KW-0963">Cytoplasm</keyword>
<evidence type="ECO:0000313" key="8">
    <source>
        <dbReference type="EMBL" id="RZN55395.1"/>
    </source>
</evidence>
<dbReference type="GO" id="GO:0006364">
    <property type="term" value="P:rRNA processing"/>
    <property type="evidence" value="ECO:0007669"/>
    <property type="project" value="TreeGrafter"/>
</dbReference>
<evidence type="ECO:0000313" key="9">
    <source>
        <dbReference type="EMBL" id="TDA38396.1"/>
    </source>
</evidence>
<keyword evidence="3 7" id="KW-0819">tRNA processing</keyword>
<dbReference type="EMBL" id="QNVI01000052">
    <property type="protein sequence ID" value="TDA38396.1"/>
    <property type="molecule type" value="Genomic_DNA"/>
</dbReference>
<accession>A0A520KEG1</accession>
<dbReference type="AlphaFoldDB" id="A0A520KEG1"/>
<dbReference type="GO" id="GO:0004526">
    <property type="term" value="F:ribonuclease P activity"/>
    <property type="evidence" value="ECO:0007669"/>
    <property type="project" value="UniProtKB-UniRule"/>
</dbReference>
<comment type="subunit">
    <text evidence="7">Consists of a catalytic RNA component and at least 4-5 protein subunits.</text>
</comment>
<dbReference type="Gene3D" id="2.30.30.210">
    <property type="entry name" value="Ribonuclease P/MRP, subunit p29"/>
    <property type="match status" value="1"/>
</dbReference>
<comment type="similarity">
    <text evidence="1 7">Belongs to the eukaryotic/archaeal RNase P protein component 1 family.</text>
</comment>
<reference evidence="9 11" key="1">
    <citation type="journal article" date="2019" name="Nat. Microbiol.">
        <title>Expanding anaerobic alkane metabolism in the domain of Archaea.</title>
        <authorList>
            <person name="Wang Y."/>
            <person name="Wegener G."/>
            <person name="Hou J."/>
            <person name="Wang F."/>
            <person name="Xiao X."/>
        </authorList>
    </citation>
    <scope>NUCLEOTIDE SEQUENCE [LARGE SCALE GENOMIC DNA]</scope>
    <source>
        <strain evidence="9">WYZ-LMO11</strain>
    </source>
</reference>
<evidence type="ECO:0000256" key="3">
    <source>
        <dbReference type="ARBA" id="ARBA00022694"/>
    </source>
</evidence>
<comment type="caution">
    <text evidence="8">The sequence shown here is derived from an EMBL/GenBank/DDBJ whole genome shotgun (WGS) entry which is preliminary data.</text>
</comment>
<evidence type="ECO:0000313" key="11">
    <source>
        <dbReference type="Proteomes" id="UP000317265"/>
    </source>
</evidence>
<reference evidence="8 10" key="2">
    <citation type="journal article" date="2019" name="Nat. Microbiol.">
        <title>Wide diversity of methane and short-chain alkane metabolisms in uncultured archaea.</title>
        <authorList>
            <person name="Borrel G."/>
            <person name="Adam P.S."/>
            <person name="McKay L.J."/>
            <person name="Chen L.X."/>
            <person name="Sierra-Garcia I.N."/>
            <person name="Sieber C.M."/>
            <person name="Letourneur Q."/>
            <person name="Ghozlane A."/>
            <person name="Andersen G.L."/>
            <person name="Li W.J."/>
            <person name="Hallam S.J."/>
            <person name="Muyzer G."/>
            <person name="de Oliveira V.M."/>
            <person name="Inskeep W.P."/>
            <person name="Banfield J.F."/>
            <person name="Gribaldo S."/>
        </authorList>
    </citation>
    <scope>NUCLEOTIDE SEQUENCE [LARGE SCALE GENOMIC DNA]</scope>
    <source>
        <strain evidence="8">Verst-YHS</strain>
    </source>
</reference>
<dbReference type="SMART" id="SM00538">
    <property type="entry name" value="POP4"/>
    <property type="match status" value="1"/>
</dbReference>
<proteinExistence type="inferred from homology"/>
<dbReference type="GO" id="GO:0033204">
    <property type="term" value="F:ribonuclease P RNA binding"/>
    <property type="evidence" value="ECO:0007669"/>
    <property type="project" value="InterPro"/>
</dbReference>
<dbReference type="GO" id="GO:0000172">
    <property type="term" value="C:ribonuclease MRP complex"/>
    <property type="evidence" value="ECO:0007669"/>
    <property type="project" value="InterPro"/>
</dbReference>
<keyword evidence="6 7" id="KW-0378">Hydrolase</keyword>
<sequence length="98" mass="11341">MKISPDNLIYHDLIGLKVEVINSTDPTQIGVHGTVIDETKNMLIILKEDGKIKKIPKKNCIFKFYIPQVVIVNGKDITYDPAERLKRIQRRRVYASKY</sequence>
<comment type="subcellular location">
    <subcellularLocation>
        <location evidence="7">Cytoplasm</location>
    </subcellularLocation>
</comment>
<comment type="catalytic activity">
    <reaction evidence="7">
        <text>Endonucleolytic cleavage of RNA, removing 5'-extranucleotides from tRNA precursor.</text>
        <dbReference type="EC" id="3.1.26.5"/>
    </reaction>
</comment>
<evidence type="ECO:0000256" key="7">
    <source>
        <dbReference type="HAMAP-Rule" id="MF_00754"/>
    </source>
</evidence>
<dbReference type="Proteomes" id="UP000316080">
    <property type="component" value="Unassembled WGS sequence"/>
</dbReference>
<evidence type="ECO:0000256" key="1">
    <source>
        <dbReference type="ARBA" id="ARBA00006181"/>
    </source>
</evidence>
<evidence type="ECO:0000256" key="2">
    <source>
        <dbReference type="ARBA" id="ARBA00022490"/>
    </source>
</evidence>
<evidence type="ECO:0000313" key="10">
    <source>
        <dbReference type="Proteomes" id="UP000316080"/>
    </source>
</evidence>
<keyword evidence="4 7" id="KW-0540">Nuclease</keyword>
<evidence type="ECO:0000256" key="6">
    <source>
        <dbReference type="ARBA" id="ARBA00022801"/>
    </source>
</evidence>
<dbReference type="SUPFAM" id="SSF101744">
    <property type="entry name" value="Rof/RNase P subunit-like"/>
    <property type="match status" value="1"/>
</dbReference>
<dbReference type="HAMAP" id="MF_00754">
    <property type="entry name" value="RNase_P_1"/>
    <property type="match status" value="1"/>
</dbReference>
<keyword evidence="5 7" id="KW-0255">Endonuclease</keyword>
<dbReference type="EC" id="3.1.26.5" evidence="7"/>
<dbReference type="GO" id="GO:0030677">
    <property type="term" value="C:ribonuclease P complex"/>
    <property type="evidence" value="ECO:0007669"/>
    <property type="project" value="UniProtKB-UniRule"/>
</dbReference>
<dbReference type="InterPro" id="IPR036980">
    <property type="entry name" value="RNase_P/MRP_Rpp29_sf"/>
</dbReference>
<dbReference type="PANTHER" id="PTHR13348">
    <property type="entry name" value="RIBONUCLEASE P SUBUNIT P29"/>
    <property type="match status" value="1"/>
</dbReference>
<dbReference type="InterPro" id="IPR023534">
    <property type="entry name" value="Rof/RNase_P-like"/>
</dbReference>
<dbReference type="PANTHER" id="PTHR13348:SF0">
    <property type="entry name" value="RIBONUCLEASE P PROTEIN SUBUNIT P29"/>
    <property type="match status" value="1"/>
</dbReference>
<dbReference type="GO" id="GO:0005737">
    <property type="term" value="C:cytoplasm"/>
    <property type="evidence" value="ECO:0007669"/>
    <property type="project" value="UniProtKB-SubCell"/>
</dbReference>
<evidence type="ECO:0000256" key="4">
    <source>
        <dbReference type="ARBA" id="ARBA00022722"/>
    </source>
</evidence>
<name>A0A520KEG1_9CREN</name>
<dbReference type="GO" id="GO:0001682">
    <property type="term" value="P:tRNA 5'-leader removal"/>
    <property type="evidence" value="ECO:0007669"/>
    <property type="project" value="UniProtKB-UniRule"/>
</dbReference>
<dbReference type="InterPro" id="IPR002730">
    <property type="entry name" value="Rpp29/RNP1"/>
</dbReference>
<organism evidence="8 10">
    <name type="scientific">Thermoproteota archaeon</name>
    <dbReference type="NCBI Taxonomy" id="2056631"/>
    <lineage>
        <taxon>Archaea</taxon>
        <taxon>Thermoproteota</taxon>
    </lineage>
</organism>
<dbReference type="Proteomes" id="UP000317265">
    <property type="component" value="Unassembled WGS sequence"/>
</dbReference>
<protein>
    <recommendedName>
        <fullName evidence="7">Ribonuclease P protein component 1</fullName>
        <shortName evidence="7">RNase P component 1</shortName>
        <ecNumber evidence="7">3.1.26.5</ecNumber>
    </recommendedName>
    <alternativeName>
        <fullName evidence="7">Rpp29</fullName>
    </alternativeName>
</protein>